<dbReference type="Proteomes" id="UP001633002">
    <property type="component" value="Unassembled WGS sequence"/>
</dbReference>
<evidence type="ECO:0000313" key="3">
    <source>
        <dbReference type="Proteomes" id="UP001633002"/>
    </source>
</evidence>
<dbReference type="AlphaFoldDB" id="A0ABD3HBK5"/>
<proteinExistence type="predicted"/>
<dbReference type="EMBL" id="JBJQOH010000004">
    <property type="protein sequence ID" value="KAL3686764.1"/>
    <property type="molecule type" value="Genomic_DNA"/>
</dbReference>
<feature type="compositionally biased region" description="Polar residues" evidence="1">
    <location>
        <begin position="1"/>
        <end position="17"/>
    </location>
</feature>
<evidence type="ECO:0000313" key="2">
    <source>
        <dbReference type="EMBL" id="KAL3686764.1"/>
    </source>
</evidence>
<comment type="caution">
    <text evidence="2">The sequence shown here is derived from an EMBL/GenBank/DDBJ whole genome shotgun (WGS) entry which is preliminary data.</text>
</comment>
<gene>
    <name evidence="2" type="ORF">R1sor_013073</name>
</gene>
<reference evidence="2 3" key="1">
    <citation type="submission" date="2024-09" db="EMBL/GenBank/DDBJ databases">
        <title>Chromosome-scale assembly of Riccia sorocarpa.</title>
        <authorList>
            <person name="Paukszto L."/>
        </authorList>
    </citation>
    <scope>NUCLEOTIDE SEQUENCE [LARGE SCALE GENOMIC DNA]</scope>
    <source>
        <strain evidence="2">LP-2024</strain>
        <tissue evidence="2">Aerial parts of the thallus</tissue>
    </source>
</reference>
<name>A0ABD3HBK5_9MARC</name>
<sequence length="173" mass="19647">MKQTSLLQTIPESTPMTQAVAGPSKPTRKPKTVAAKDLDVSITVGIPGEDVSGETFDKLAEFMEQNPKMSIIALERVCVRSLKDKGLHTVIGIIGYCLKDEKEEHFKKNISLKQMEEGRRMHSMYCMEPQLQLTPTSVLTRALQYRKYRARSPVSTTFRKCIREMIMLARTRV</sequence>
<keyword evidence="3" id="KW-1185">Reference proteome</keyword>
<accession>A0ABD3HBK5</accession>
<protein>
    <submittedName>
        <fullName evidence="2">Uncharacterized protein</fullName>
    </submittedName>
</protein>
<feature type="region of interest" description="Disordered" evidence="1">
    <location>
        <begin position="1"/>
        <end position="30"/>
    </location>
</feature>
<evidence type="ECO:0000256" key="1">
    <source>
        <dbReference type="SAM" id="MobiDB-lite"/>
    </source>
</evidence>
<organism evidence="2 3">
    <name type="scientific">Riccia sorocarpa</name>
    <dbReference type="NCBI Taxonomy" id="122646"/>
    <lineage>
        <taxon>Eukaryota</taxon>
        <taxon>Viridiplantae</taxon>
        <taxon>Streptophyta</taxon>
        <taxon>Embryophyta</taxon>
        <taxon>Marchantiophyta</taxon>
        <taxon>Marchantiopsida</taxon>
        <taxon>Marchantiidae</taxon>
        <taxon>Marchantiales</taxon>
        <taxon>Ricciaceae</taxon>
        <taxon>Riccia</taxon>
    </lineage>
</organism>